<dbReference type="InterPro" id="IPR001387">
    <property type="entry name" value="Cro/C1-type_HTH"/>
</dbReference>
<evidence type="ECO:0000313" key="3">
    <source>
        <dbReference type="EMBL" id="RGE64542.1"/>
    </source>
</evidence>
<proteinExistence type="predicted"/>
<dbReference type="AlphaFoldDB" id="A0A3E3IBW8"/>
<feature type="domain" description="HTH cro/C1-type" evidence="2">
    <location>
        <begin position="17"/>
        <end position="71"/>
    </location>
</feature>
<dbReference type="Proteomes" id="UP000261166">
    <property type="component" value="Unassembled WGS sequence"/>
</dbReference>
<dbReference type="PANTHER" id="PTHR46558">
    <property type="entry name" value="TRACRIPTIONAL REGULATORY PROTEIN-RELATED-RELATED"/>
    <property type="match status" value="1"/>
</dbReference>
<dbReference type="OrthoDB" id="9801008at2"/>
<reference evidence="3 4" key="1">
    <citation type="submission" date="2018-08" db="EMBL/GenBank/DDBJ databases">
        <title>A genome reference for cultivated species of the human gut microbiota.</title>
        <authorList>
            <person name="Zou Y."/>
            <person name="Xue W."/>
            <person name="Luo G."/>
        </authorList>
    </citation>
    <scope>NUCLEOTIDE SEQUENCE [LARGE SCALE GENOMIC DNA]</scope>
    <source>
        <strain evidence="3 4">AF26-4BH</strain>
    </source>
</reference>
<evidence type="ECO:0000259" key="2">
    <source>
        <dbReference type="PROSITE" id="PS50943"/>
    </source>
</evidence>
<dbReference type="PANTHER" id="PTHR46558:SF11">
    <property type="entry name" value="HTH-TYPE TRANSCRIPTIONAL REGULATOR XRE"/>
    <property type="match status" value="1"/>
</dbReference>
<dbReference type="Gene3D" id="1.10.260.40">
    <property type="entry name" value="lambda repressor-like DNA-binding domains"/>
    <property type="match status" value="1"/>
</dbReference>
<dbReference type="PROSITE" id="PS50943">
    <property type="entry name" value="HTH_CROC1"/>
    <property type="match status" value="1"/>
</dbReference>
<dbReference type="SMART" id="SM00530">
    <property type="entry name" value="HTH_XRE"/>
    <property type="match status" value="1"/>
</dbReference>
<keyword evidence="1" id="KW-0238">DNA-binding</keyword>
<dbReference type="InterPro" id="IPR010982">
    <property type="entry name" value="Lambda_DNA-bd_dom_sf"/>
</dbReference>
<dbReference type="GO" id="GO:0003677">
    <property type="term" value="F:DNA binding"/>
    <property type="evidence" value="ECO:0007669"/>
    <property type="project" value="UniProtKB-KW"/>
</dbReference>
<sequence>MQIRSTEVYMDSLGKRVRTLRENMNLTQQDLGDIVGLHGTNIGRIESGKVFPASDILLKMSLYFNVSCDWLLTGENAFSQIFADADITKLVESYNQLSQKDKNEIQEMIDFKIYRANKEKVDAKSLNLNYTGKDNMVG</sequence>
<organism evidence="3 4">
    <name type="scientific">Eisenbergiella massiliensis</name>
    <dbReference type="NCBI Taxonomy" id="1720294"/>
    <lineage>
        <taxon>Bacteria</taxon>
        <taxon>Bacillati</taxon>
        <taxon>Bacillota</taxon>
        <taxon>Clostridia</taxon>
        <taxon>Lachnospirales</taxon>
        <taxon>Lachnospiraceae</taxon>
        <taxon>Eisenbergiella</taxon>
    </lineage>
</organism>
<dbReference type="EMBL" id="QVLU01000039">
    <property type="protein sequence ID" value="RGE64542.1"/>
    <property type="molecule type" value="Genomic_DNA"/>
</dbReference>
<gene>
    <name evidence="3" type="ORF">DWY69_27155</name>
</gene>
<comment type="caution">
    <text evidence="3">The sequence shown here is derived from an EMBL/GenBank/DDBJ whole genome shotgun (WGS) entry which is preliminary data.</text>
</comment>
<protein>
    <submittedName>
        <fullName evidence="3">XRE family transcriptional regulator</fullName>
    </submittedName>
</protein>
<evidence type="ECO:0000313" key="4">
    <source>
        <dbReference type="Proteomes" id="UP000261166"/>
    </source>
</evidence>
<name>A0A3E3IBW8_9FIRM</name>
<evidence type="ECO:0000256" key="1">
    <source>
        <dbReference type="ARBA" id="ARBA00023125"/>
    </source>
</evidence>
<accession>A0A3E3IBW8</accession>
<dbReference type="CDD" id="cd00093">
    <property type="entry name" value="HTH_XRE"/>
    <property type="match status" value="1"/>
</dbReference>
<dbReference type="Pfam" id="PF12844">
    <property type="entry name" value="HTH_19"/>
    <property type="match status" value="1"/>
</dbReference>
<dbReference type="SUPFAM" id="SSF47413">
    <property type="entry name" value="lambda repressor-like DNA-binding domains"/>
    <property type="match status" value="1"/>
</dbReference>